<gene>
    <name evidence="2" type="ORF">SPHA_7141</name>
</gene>
<keyword evidence="1" id="KW-1133">Transmembrane helix</keyword>
<comment type="caution">
    <text evidence="2">The sequence shown here is derived from an EMBL/GenBank/DDBJ whole genome shotgun (WGS) entry which is preliminary data.</text>
</comment>
<sequence length="262" mass="30222">MLLAFVVGTGSLLFPHEFLTRQLTDAKSVQSSHLALVRIYGAILLGASVVWYKCRKSKDESVIGTMLWSRSLGLLFQILTMLNHLIYVGNKFTDFFAYFILGSTVLWLLANTLQILRKYPKLGHYEQGGALTWVFRLDFFITFLAGLAFMAFPQVFTWLFAKESNYIHRYITQLLGGSMLGNVWMSWYGTSFYLERDKKAIFLSRILTTMLIMAVLLYGNIMEGYPKVEHMWMLFMWYTPLLLGVAGLLVIQGQRQIQMKKK</sequence>
<feature type="transmembrane region" description="Helical" evidence="1">
    <location>
        <begin position="72"/>
        <end position="89"/>
    </location>
</feature>
<feature type="transmembrane region" description="Helical" evidence="1">
    <location>
        <begin position="95"/>
        <end position="116"/>
    </location>
</feature>
<feature type="transmembrane region" description="Helical" evidence="1">
    <location>
        <begin position="36"/>
        <end position="52"/>
    </location>
</feature>
<keyword evidence="1" id="KW-0472">Membrane</keyword>
<dbReference type="EMBL" id="CAHIKZ030000230">
    <property type="protein sequence ID" value="CAE1162073.1"/>
    <property type="molecule type" value="Genomic_DNA"/>
</dbReference>
<evidence type="ECO:0000256" key="1">
    <source>
        <dbReference type="SAM" id="Phobius"/>
    </source>
</evidence>
<dbReference type="AlphaFoldDB" id="A0A812AXJ9"/>
<dbReference type="OrthoDB" id="10054007at2759"/>
<protein>
    <submittedName>
        <fullName evidence="2">Uncharacterized protein</fullName>
    </submittedName>
</protein>
<keyword evidence="1" id="KW-0812">Transmembrane</keyword>
<evidence type="ECO:0000313" key="2">
    <source>
        <dbReference type="EMBL" id="CAE1162073.1"/>
    </source>
</evidence>
<feature type="transmembrane region" description="Helical" evidence="1">
    <location>
        <begin position="137"/>
        <end position="161"/>
    </location>
</feature>
<organism evidence="2 3">
    <name type="scientific">Acanthosepion pharaonis</name>
    <name type="common">Pharaoh cuttlefish</name>
    <name type="synonym">Sepia pharaonis</name>
    <dbReference type="NCBI Taxonomy" id="158019"/>
    <lineage>
        <taxon>Eukaryota</taxon>
        <taxon>Metazoa</taxon>
        <taxon>Spiralia</taxon>
        <taxon>Lophotrochozoa</taxon>
        <taxon>Mollusca</taxon>
        <taxon>Cephalopoda</taxon>
        <taxon>Coleoidea</taxon>
        <taxon>Decapodiformes</taxon>
        <taxon>Sepiida</taxon>
        <taxon>Sepiina</taxon>
        <taxon>Sepiidae</taxon>
        <taxon>Acanthosepion</taxon>
    </lineage>
</organism>
<keyword evidence="3" id="KW-1185">Reference proteome</keyword>
<feature type="transmembrane region" description="Helical" evidence="1">
    <location>
        <begin position="200"/>
        <end position="219"/>
    </location>
</feature>
<evidence type="ECO:0000313" key="3">
    <source>
        <dbReference type="Proteomes" id="UP000597762"/>
    </source>
</evidence>
<dbReference type="Proteomes" id="UP000597762">
    <property type="component" value="Unassembled WGS sequence"/>
</dbReference>
<proteinExistence type="predicted"/>
<feature type="transmembrane region" description="Helical" evidence="1">
    <location>
        <begin position="231"/>
        <end position="251"/>
    </location>
</feature>
<accession>A0A812AXJ9</accession>
<reference evidence="2" key="1">
    <citation type="submission" date="2021-01" db="EMBL/GenBank/DDBJ databases">
        <authorList>
            <person name="Li R."/>
            <person name="Bekaert M."/>
        </authorList>
    </citation>
    <scope>NUCLEOTIDE SEQUENCE</scope>
    <source>
        <strain evidence="2">Farmed</strain>
    </source>
</reference>
<name>A0A812AXJ9_ACAPH</name>